<dbReference type="EMBL" id="JAEAOA010001385">
    <property type="protein sequence ID" value="KAK3583762.1"/>
    <property type="molecule type" value="Genomic_DNA"/>
</dbReference>
<accession>A0AAE0S1Q0</accession>
<proteinExistence type="predicted"/>
<gene>
    <name evidence="1" type="ORF">CHS0354_022798</name>
</gene>
<dbReference type="AlphaFoldDB" id="A0AAE0S1Q0"/>
<evidence type="ECO:0000313" key="2">
    <source>
        <dbReference type="Proteomes" id="UP001195483"/>
    </source>
</evidence>
<reference evidence="1" key="1">
    <citation type="journal article" date="2021" name="Genome Biol. Evol.">
        <title>A High-Quality Reference Genome for a Parasitic Bivalve with Doubly Uniparental Inheritance (Bivalvia: Unionida).</title>
        <authorList>
            <person name="Smith C.H."/>
        </authorList>
    </citation>
    <scope>NUCLEOTIDE SEQUENCE</scope>
    <source>
        <strain evidence="1">CHS0354</strain>
    </source>
</reference>
<sequence length="82" mass="9805">MQLCRDVARHIDKYFGRFISLVNASVDITKRDAMTRKNMRRYFLHILNGVDQLYKGIDDPEISIRIQLRQFVVFEVLVQLYL</sequence>
<keyword evidence="2" id="KW-1185">Reference proteome</keyword>
<name>A0AAE0S1Q0_9BIVA</name>
<reference evidence="1" key="2">
    <citation type="journal article" date="2021" name="Genome Biol. Evol.">
        <title>Developing a high-quality reference genome for a parasitic bivalve with doubly uniparental inheritance (Bivalvia: Unionida).</title>
        <authorList>
            <person name="Smith C.H."/>
        </authorList>
    </citation>
    <scope>NUCLEOTIDE SEQUENCE</scope>
    <source>
        <strain evidence="1">CHS0354</strain>
        <tissue evidence="1">Mantle</tissue>
    </source>
</reference>
<organism evidence="1 2">
    <name type="scientific">Potamilus streckersoni</name>
    <dbReference type="NCBI Taxonomy" id="2493646"/>
    <lineage>
        <taxon>Eukaryota</taxon>
        <taxon>Metazoa</taxon>
        <taxon>Spiralia</taxon>
        <taxon>Lophotrochozoa</taxon>
        <taxon>Mollusca</taxon>
        <taxon>Bivalvia</taxon>
        <taxon>Autobranchia</taxon>
        <taxon>Heteroconchia</taxon>
        <taxon>Palaeoheterodonta</taxon>
        <taxon>Unionida</taxon>
        <taxon>Unionoidea</taxon>
        <taxon>Unionidae</taxon>
        <taxon>Ambleminae</taxon>
        <taxon>Lampsilini</taxon>
        <taxon>Potamilus</taxon>
    </lineage>
</organism>
<comment type="caution">
    <text evidence="1">The sequence shown here is derived from an EMBL/GenBank/DDBJ whole genome shotgun (WGS) entry which is preliminary data.</text>
</comment>
<evidence type="ECO:0000313" key="1">
    <source>
        <dbReference type="EMBL" id="KAK3583762.1"/>
    </source>
</evidence>
<protein>
    <submittedName>
        <fullName evidence="1">Uncharacterized protein</fullName>
    </submittedName>
</protein>
<dbReference type="Proteomes" id="UP001195483">
    <property type="component" value="Unassembled WGS sequence"/>
</dbReference>
<reference evidence="1" key="3">
    <citation type="submission" date="2023-05" db="EMBL/GenBank/DDBJ databases">
        <authorList>
            <person name="Smith C.H."/>
        </authorList>
    </citation>
    <scope>NUCLEOTIDE SEQUENCE</scope>
    <source>
        <strain evidence="1">CHS0354</strain>
        <tissue evidence="1">Mantle</tissue>
    </source>
</reference>